<dbReference type="RefSeq" id="WP_093384285.1">
    <property type="nucleotide sequence ID" value="NZ_FOTW01000006.1"/>
</dbReference>
<dbReference type="AlphaFoldDB" id="A0A1I4JB16"/>
<name>A0A1I4JB16_9BURK</name>
<evidence type="ECO:0000313" key="3">
    <source>
        <dbReference type="Proteomes" id="UP000199470"/>
    </source>
</evidence>
<keyword evidence="3" id="KW-1185">Reference proteome</keyword>
<accession>A0A1I4JB16</accession>
<dbReference type="EMBL" id="FOTW01000006">
    <property type="protein sequence ID" value="SFL63768.1"/>
    <property type="molecule type" value="Genomic_DNA"/>
</dbReference>
<dbReference type="Proteomes" id="UP000199470">
    <property type="component" value="Unassembled WGS sequence"/>
</dbReference>
<reference evidence="2 3" key="1">
    <citation type="submission" date="2016-10" db="EMBL/GenBank/DDBJ databases">
        <authorList>
            <person name="de Groot N.N."/>
        </authorList>
    </citation>
    <scope>NUCLEOTIDE SEQUENCE [LARGE SCALE GENOMIC DNA]</scope>
    <source>
        <strain evidence="2 3">ATCC 43154</strain>
    </source>
</reference>
<proteinExistence type="predicted"/>
<evidence type="ECO:0000256" key="1">
    <source>
        <dbReference type="SAM" id="MobiDB-lite"/>
    </source>
</evidence>
<organism evidence="2 3">
    <name type="scientific">Rugamonas rubra</name>
    <dbReference type="NCBI Taxonomy" id="758825"/>
    <lineage>
        <taxon>Bacteria</taxon>
        <taxon>Pseudomonadati</taxon>
        <taxon>Pseudomonadota</taxon>
        <taxon>Betaproteobacteria</taxon>
        <taxon>Burkholderiales</taxon>
        <taxon>Oxalobacteraceae</taxon>
        <taxon>Telluria group</taxon>
        <taxon>Rugamonas</taxon>
    </lineage>
</organism>
<evidence type="ECO:0000313" key="2">
    <source>
        <dbReference type="EMBL" id="SFL63768.1"/>
    </source>
</evidence>
<feature type="region of interest" description="Disordered" evidence="1">
    <location>
        <begin position="104"/>
        <end position="135"/>
    </location>
</feature>
<feature type="compositionally biased region" description="Basic and acidic residues" evidence="1">
    <location>
        <begin position="121"/>
        <end position="132"/>
    </location>
</feature>
<dbReference type="OrthoDB" id="8774324at2"/>
<protein>
    <submittedName>
        <fullName evidence="2">Uncharacterized protein</fullName>
    </submittedName>
</protein>
<gene>
    <name evidence="2" type="ORF">SAMN02982985_00900</name>
</gene>
<sequence length="298" mass="33952">MESAIDMVTGEIIDAEQLWLIESVDKERYICRGCGAKAVPASFQPENVVRPYFRSTHNADCDVTGEAKLIVRGRQEKLGSKLTGFPAPYPSKLVLVDDRVVDDGGSGGEYPVPPRTRGGPRGRDSGPSDIQRKRSAGTIRPISRTFINYPYDRYLDLNVPGVDAKTYGQVFKKLKWDELVSYTDKKIFYAAMRWSVPLRTDDYLEVSLDGGEREAKKLVRPYRVRVAWGGWSKSKRTYVSNELEVARKDAISEAEKKTNKKAYLFFLGRQDHDDLTLFHVTDHRLICCLFDEIIWPKF</sequence>